<evidence type="ECO:0000313" key="2">
    <source>
        <dbReference type="Proteomes" id="UP000765509"/>
    </source>
</evidence>
<name>A0A9Q3HZI1_9BASI</name>
<comment type="caution">
    <text evidence="1">The sequence shown here is derived from an EMBL/GenBank/DDBJ whole genome shotgun (WGS) entry which is preliminary data.</text>
</comment>
<dbReference type="Proteomes" id="UP000765509">
    <property type="component" value="Unassembled WGS sequence"/>
</dbReference>
<evidence type="ECO:0000313" key="1">
    <source>
        <dbReference type="EMBL" id="MBW0520600.1"/>
    </source>
</evidence>
<sequence length="422" mass="47844">MEDIITRTRIGKTWTIVPMESKMVSKTSREDKRPERHVLKCHKCGSTSRLANTCTKKTKINEAQDIEEVQCTEEKEESGLDSAVSEDTPVEDYPIQNITAFFEVTEVHTHLPQYSEYCHNLINIQDARMCKTKPARVKGLTAGASCITSILMNDIEAKVNLDTGAFCTCVGKYYLQPILTEWKNHLLPIKGVQFSSASNNMYPLGILETNLVFPHPAGSVRMKAEIVVMDNCTSQHIILGNDYLNIYGIAINNHKDRYFIIGETKRQNISFSNMPKQISVISSIKDTYKEEFVANQLVEAQINPSLSPKMRHYLIDVLYTYKNAFSSDNEPLGTIKGHEADITLNIDRPYPPLLRRPAYPASPRDREALEKHSQELIQLRVLRKVGHNEEVEATTSVSQGLLWKQEWPGTQESRTHLEGSKC</sequence>
<accession>A0A9Q3HZI1</accession>
<gene>
    <name evidence="1" type="ORF">O181_060315</name>
</gene>
<dbReference type="AlphaFoldDB" id="A0A9Q3HZI1"/>
<dbReference type="OrthoDB" id="2517660at2759"/>
<dbReference type="EMBL" id="AVOT02028199">
    <property type="protein sequence ID" value="MBW0520600.1"/>
    <property type="molecule type" value="Genomic_DNA"/>
</dbReference>
<proteinExistence type="predicted"/>
<protein>
    <submittedName>
        <fullName evidence="1">Uncharacterized protein</fullName>
    </submittedName>
</protein>
<keyword evidence="2" id="KW-1185">Reference proteome</keyword>
<reference evidence="1" key="1">
    <citation type="submission" date="2021-03" db="EMBL/GenBank/DDBJ databases">
        <title>Draft genome sequence of rust myrtle Austropuccinia psidii MF-1, a brazilian biotype.</title>
        <authorList>
            <person name="Quecine M.C."/>
            <person name="Pachon D.M.R."/>
            <person name="Bonatelli M.L."/>
            <person name="Correr F.H."/>
            <person name="Franceschini L.M."/>
            <person name="Leite T.F."/>
            <person name="Margarido G.R.A."/>
            <person name="Almeida C.A."/>
            <person name="Ferrarezi J.A."/>
            <person name="Labate C.A."/>
        </authorList>
    </citation>
    <scope>NUCLEOTIDE SEQUENCE</scope>
    <source>
        <strain evidence="1">MF-1</strain>
    </source>
</reference>
<organism evidence="1 2">
    <name type="scientific">Austropuccinia psidii MF-1</name>
    <dbReference type="NCBI Taxonomy" id="1389203"/>
    <lineage>
        <taxon>Eukaryota</taxon>
        <taxon>Fungi</taxon>
        <taxon>Dikarya</taxon>
        <taxon>Basidiomycota</taxon>
        <taxon>Pucciniomycotina</taxon>
        <taxon>Pucciniomycetes</taxon>
        <taxon>Pucciniales</taxon>
        <taxon>Sphaerophragmiaceae</taxon>
        <taxon>Austropuccinia</taxon>
    </lineage>
</organism>